<feature type="transmembrane region" description="Helical" evidence="6">
    <location>
        <begin position="279"/>
        <end position="302"/>
    </location>
</feature>
<dbReference type="EMBL" id="LWDX02040576">
    <property type="protein sequence ID" value="OEL24146.1"/>
    <property type="molecule type" value="Genomic_DNA"/>
</dbReference>
<accession>A0A1E5VG92</accession>
<comment type="subcellular location">
    <subcellularLocation>
        <location evidence="1">Membrane</location>
        <topology evidence="1">Multi-pass membrane protein</topology>
    </subcellularLocation>
</comment>
<evidence type="ECO:0000256" key="2">
    <source>
        <dbReference type="ARBA" id="ARBA00009172"/>
    </source>
</evidence>
<feature type="transmembrane region" description="Helical" evidence="6">
    <location>
        <begin position="959"/>
        <end position="979"/>
    </location>
</feature>
<feature type="transmembrane region" description="Helical" evidence="6">
    <location>
        <begin position="91"/>
        <end position="112"/>
    </location>
</feature>
<feature type="transmembrane region" description="Helical" evidence="6">
    <location>
        <begin position="529"/>
        <end position="547"/>
    </location>
</feature>
<comment type="similarity">
    <text evidence="2">Belongs to the unc-93 family.</text>
</comment>
<feature type="transmembrane region" description="Helical" evidence="6">
    <location>
        <begin position="707"/>
        <end position="727"/>
    </location>
</feature>
<feature type="transmembrane region" description="Helical" evidence="6">
    <location>
        <begin position="842"/>
        <end position="862"/>
    </location>
</feature>
<dbReference type="OrthoDB" id="78663at2759"/>
<dbReference type="STRING" id="888268.A0A1E5VG92"/>
<dbReference type="CDD" id="cd17338">
    <property type="entry name" value="MFS_unc93_like"/>
    <property type="match status" value="2"/>
</dbReference>
<dbReference type="AlphaFoldDB" id="A0A1E5VG92"/>
<evidence type="ECO:0000256" key="3">
    <source>
        <dbReference type="ARBA" id="ARBA00022692"/>
    </source>
</evidence>
<dbReference type="Proteomes" id="UP000095767">
    <property type="component" value="Unassembled WGS sequence"/>
</dbReference>
<feature type="transmembrane region" description="Helical" evidence="6">
    <location>
        <begin position="246"/>
        <end position="267"/>
    </location>
</feature>
<feature type="transmembrane region" description="Helical" evidence="6">
    <location>
        <begin position="404"/>
        <end position="425"/>
    </location>
</feature>
<keyword evidence="5 6" id="KW-0472">Membrane</keyword>
<organism evidence="7 8">
    <name type="scientific">Dichanthelium oligosanthes</name>
    <dbReference type="NCBI Taxonomy" id="888268"/>
    <lineage>
        <taxon>Eukaryota</taxon>
        <taxon>Viridiplantae</taxon>
        <taxon>Streptophyta</taxon>
        <taxon>Embryophyta</taxon>
        <taxon>Tracheophyta</taxon>
        <taxon>Spermatophyta</taxon>
        <taxon>Magnoliopsida</taxon>
        <taxon>Liliopsida</taxon>
        <taxon>Poales</taxon>
        <taxon>Poaceae</taxon>
        <taxon>PACMAD clade</taxon>
        <taxon>Panicoideae</taxon>
        <taxon>Panicodae</taxon>
        <taxon>Paniceae</taxon>
        <taxon>Dichantheliinae</taxon>
        <taxon>Dichanthelium</taxon>
    </lineage>
</organism>
<feature type="transmembrane region" description="Helical" evidence="6">
    <location>
        <begin position="492"/>
        <end position="509"/>
    </location>
</feature>
<dbReference type="InterPro" id="IPR044771">
    <property type="entry name" value="UN933_plant"/>
</dbReference>
<evidence type="ECO:0000313" key="7">
    <source>
        <dbReference type="EMBL" id="OEL24146.1"/>
    </source>
</evidence>
<evidence type="ECO:0000256" key="6">
    <source>
        <dbReference type="SAM" id="Phobius"/>
    </source>
</evidence>
<keyword evidence="4 6" id="KW-1133">Transmembrane helix</keyword>
<feature type="transmembrane region" description="Helical" evidence="6">
    <location>
        <begin position="1052"/>
        <end position="1073"/>
    </location>
</feature>
<dbReference type="Gene3D" id="1.20.1250.20">
    <property type="entry name" value="MFS general substrate transporter like domains"/>
    <property type="match status" value="2"/>
</dbReference>
<evidence type="ECO:0000256" key="4">
    <source>
        <dbReference type="ARBA" id="ARBA00022989"/>
    </source>
</evidence>
<feature type="transmembrane region" description="Helical" evidence="6">
    <location>
        <begin position="161"/>
        <end position="182"/>
    </location>
</feature>
<evidence type="ECO:0000256" key="1">
    <source>
        <dbReference type="ARBA" id="ARBA00004141"/>
    </source>
</evidence>
<dbReference type="InterPro" id="IPR010291">
    <property type="entry name" value="Ion_channel_UNC-93"/>
</dbReference>
<protein>
    <submittedName>
        <fullName evidence="7">UNC93-like protein 3</fullName>
    </submittedName>
</protein>
<feature type="transmembrane region" description="Helical" evidence="6">
    <location>
        <begin position="67"/>
        <end position="84"/>
    </location>
</feature>
<dbReference type="GO" id="GO:0016020">
    <property type="term" value="C:membrane"/>
    <property type="evidence" value="ECO:0007669"/>
    <property type="project" value="UniProtKB-SubCell"/>
</dbReference>
<feature type="transmembrane region" description="Helical" evidence="6">
    <location>
        <begin position="985"/>
        <end position="1005"/>
    </location>
</feature>
<feature type="transmembrane region" description="Helical" evidence="6">
    <location>
        <begin position="810"/>
        <end position="830"/>
    </location>
</feature>
<evidence type="ECO:0000313" key="8">
    <source>
        <dbReference type="Proteomes" id="UP000095767"/>
    </source>
</evidence>
<dbReference type="PANTHER" id="PTHR19444">
    <property type="entry name" value="UNC-93 RELATED"/>
    <property type="match status" value="1"/>
</dbReference>
<proteinExistence type="inferred from homology"/>
<feature type="transmembrane region" description="Helical" evidence="6">
    <location>
        <begin position="739"/>
        <end position="760"/>
    </location>
</feature>
<feature type="transmembrane region" description="Helical" evidence="6">
    <location>
        <begin position="30"/>
        <end position="47"/>
    </location>
</feature>
<keyword evidence="8" id="KW-1185">Reference proteome</keyword>
<reference evidence="7 8" key="1">
    <citation type="submission" date="2016-09" db="EMBL/GenBank/DDBJ databases">
        <title>The draft genome of Dichanthelium oligosanthes: A C3 panicoid grass species.</title>
        <authorList>
            <person name="Studer A.J."/>
            <person name="Schnable J.C."/>
            <person name="Brutnell T.P."/>
        </authorList>
    </citation>
    <scope>NUCLEOTIDE SEQUENCE [LARGE SCALE GENOMIC DNA]</scope>
    <source>
        <strain evidence="8">cv. Kellogg 1175</strain>
        <tissue evidence="7">Leaf</tissue>
    </source>
</reference>
<dbReference type="InterPro" id="IPR051951">
    <property type="entry name" value="UNC-93_regulatory"/>
</dbReference>
<comment type="caution">
    <text evidence="7">The sequence shown here is derived from an EMBL/GenBank/DDBJ whole genome shotgun (WGS) entry which is preliminary data.</text>
</comment>
<dbReference type="InterPro" id="IPR036259">
    <property type="entry name" value="MFS_trans_sf"/>
</dbReference>
<dbReference type="Pfam" id="PF05978">
    <property type="entry name" value="UNC-93"/>
    <property type="match status" value="2"/>
</dbReference>
<name>A0A1E5VG92_9POAL</name>
<feature type="transmembrane region" description="Helical" evidence="6">
    <location>
        <begin position="337"/>
        <end position="357"/>
    </location>
</feature>
<dbReference type="SUPFAM" id="SSF103473">
    <property type="entry name" value="MFS general substrate transporter"/>
    <property type="match status" value="2"/>
</dbReference>
<evidence type="ECO:0000256" key="5">
    <source>
        <dbReference type="ARBA" id="ARBA00023136"/>
    </source>
</evidence>
<feature type="transmembrane region" description="Helical" evidence="6">
    <location>
        <begin position="554"/>
        <end position="575"/>
    </location>
</feature>
<feature type="transmembrane region" description="Helical" evidence="6">
    <location>
        <begin position="194"/>
        <end position="214"/>
    </location>
</feature>
<sequence length="1081" mass="113644">MDAQRDEEETAAAPLLAAPAASGRSPAADARILSAAFLFVFSAYGAAQNLESTVNTEGDLGTVSLGILYTSFTLFAVVASPVVTRLGPKRALVVGSSGYVLFILANLVPTWYTMVPASLYLGFCASIIWVGQGTYLTSAALSHARDNNLPEGRTLGNFTGWFWGIMASTQVIGNLLSFALLRNGKDGGIVTGKNLLFVVFLGCMIVGIVLMCLLSKREEQGDNDPLHSSFGAMLKYIVAPLKGRRMLLIIPLMVYVGLQHAFVWAVFTKSIVKPVLGISGVGGAMAIYGVANAVCALVTGYLTSGLYSATLIVSFGAIVEAVVLFLLLLFYSPMAGAVGAAGPLLIGALWGAGDGMLNTELNAVLGLLFEDTKEGAFAQFRVWESGAVAVIFFLSPLITLQAMLILMTAVLFISFGAFLFLTIVVEKPWPAQRARHLLPKIRLPIPIPNAAMAPPGAELAAAAGDVEEAAAPLVPGSGAGRAPAATGAPRDMHLLSSAFLFVFLAYHAAQNLQSTVNTDENLGSISLGVLYTSFTAFSAVGSAVVRWMGSRRALVVGTSGYLLFIAANLAPSWYARARASGHFPLSLCLFPLLNCNAAAAAGSLPLPGLPGIQDLRCIRDSEHMDSTKRMQYPRKLEPATAAVVQPAAMDARRDEEAAASPLLAAPAAEGGRSHAADAHVLSAAFLFVFSAYSAAQNLETSVNTDGGLGTVSMGIVYTSFTLFSVAASPVVTRMGPKRALVVGTSGYVLFILANLVPTWYTMVPASLYLGFTASIIWVGQGTYLTSAALSHAREHNLPEGPTLGSFNGEFWGMFASTQVIGNLISLALLKDGKDGGSVTGKNLLFAVFLGCMIVGIVLMCLLSKRDEKRDNASTHSSFGAMLTYIVAPLKDRRMLLTIPLIAYSGLQQAFVWAVFTKSIVTPVLGISGVGGAMAIYGAADVVCSLVAGRLTSGLHSAAFIVSVGAILQAIVLFWLLLFYSPMDGLLGAAIPLFIGALWGVGDGVLNTQLSALLGLLFEDVKEAAFAQLKVWQSGAIAVIFFLSPSISLQAMLILMTTGLFISFGSFLFLTLVVEKSSTVRA</sequence>
<feature type="transmembrane region" description="Helical" evidence="6">
    <location>
        <begin position="309"/>
        <end position="331"/>
    </location>
</feature>
<feature type="transmembrane region" description="Helical" evidence="6">
    <location>
        <begin position="921"/>
        <end position="947"/>
    </location>
</feature>
<feature type="transmembrane region" description="Helical" evidence="6">
    <location>
        <begin position="581"/>
        <end position="606"/>
    </location>
</feature>
<gene>
    <name evidence="7" type="ORF">BAE44_0014836</name>
</gene>
<keyword evidence="3 6" id="KW-0812">Transmembrane</keyword>
<feature type="transmembrane region" description="Helical" evidence="6">
    <location>
        <begin position="894"/>
        <end position="915"/>
    </location>
</feature>
<dbReference type="PANTHER" id="PTHR19444:SF13">
    <property type="entry name" value="PROTEIN UNC-93 HOMOLOG A"/>
    <property type="match status" value="1"/>
</dbReference>
<dbReference type="GO" id="GO:0055075">
    <property type="term" value="P:potassium ion homeostasis"/>
    <property type="evidence" value="ECO:0007669"/>
    <property type="project" value="InterPro"/>
</dbReference>
<feature type="transmembrane region" description="Helical" evidence="6">
    <location>
        <begin position="678"/>
        <end position="695"/>
    </location>
</feature>